<sequence>MEIMARRKNPTKTLAFLLLFVFFLSLASSQPLHSEPMPTTQSPPPSPPPPPPQSKIPHAESGGGGAARLRRIVLGVLFGSLTGFLLSLAFLYAIRVAILHAKYAPAIVKGPVSFTPQISPKNLLSALPLANALHGSYYKVVLDNDVTVAVKRLDTVAAASAAEASPSTMASVSKSDMRKVQRQLELLSRMRHQNVLGLKAYVREADRLSLAYDFVPGGSLEDVMKMVRSQSQQVNLNWDARNRIAVGVAKGLRYMHFECNPRILHCNLKPSNVMLDEGYEPRLADCGVSRLIASGSADPELASSLYSAPECYQSSRYTDKSDVYSFGMILGVLLTGRDPTDQFFSGEIGRGGLARWLRHMQQSGDAKDALDSSILGEEGEEYEMVMAVRVAIICLSDLPAERPSSDELVAMLTQLHSF</sequence>
<dbReference type="Gene3D" id="3.30.200.20">
    <property type="entry name" value="Phosphorylase Kinase, domain 1"/>
    <property type="match status" value="1"/>
</dbReference>
<dbReference type="Proteomes" id="UP000032180">
    <property type="component" value="Chromosome 1"/>
</dbReference>
<dbReference type="PANTHER" id="PTHR48055">
    <property type="entry name" value="LEUCINE-RICH REPEAT RECEPTOR PROTEIN KINASE EMS1"/>
    <property type="match status" value="1"/>
</dbReference>
<keyword evidence="3" id="KW-0732">Signal</keyword>
<dbReference type="InterPro" id="IPR051564">
    <property type="entry name" value="LRR_receptor-like_kinase"/>
</dbReference>
<reference evidence="5 6" key="1">
    <citation type="submission" date="2012-08" db="EMBL/GenBank/DDBJ databases">
        <title>Oryza genome evolution.</title>
        <authorList>
            <person name="Wing R.A."/>
        </authorList>
    </citation>
    <scope>NUCLEOTIDE SEQUENCE</scope>
</reference>
<feature type="signal peptide" evidence="3">
    <location>
        <begin position="1"/>
        <end position="29"/>
    </location>
</feature>
<proteinExistence type="predicted"/>
<dbReference type="GO" id="GO:0004672">
    <property type="term" value="F:protein kinase activity"/>
    <property type="evidence" value="ECO:0007669"/>
    <property type="project" value="InterPro"/>
</dbReference>
<dbReference type="GO" id="GO:0016020">
    <property type="term" value="C:membrane"/>
    <property type="evidence" value="ECO:0007669"/>
    <property type="project" value="TreeGrafter"/>
</dbReference>
<dbReference type="Gramene" id="LPERR01G37130.1">
    <property type="protein sequence ID" value="LPERR01G37130.1"/>
    <property type="gene ID" value="LPERR01G37130"/>
</dbReference>
<dbReference type="FunFam" id="1.10.510.10:FF:000583">
    <property type="entry name" value="Inactive leucine-rich repeat receptor-like protein kinase CORYNE"/>
    <property type="match status" value="1"/>
</dbReference>
<dbReference type="PROSITE" id="PS50011">
    <property type="entry name" value="PROTEIN_KINASE_DOM"/>
    <property type="match status" value="1"/>
</dbReference>
<dbReference type="SUPFAM" id="SSF56112">
    <property type="entry name" value="Protein kinase-like (PK-like)"/>
    <property type="match status" value="1"/>
</dbReference>
<evidence type="ECO:0000256" key="1">
    <source>
        <dbReference type="SAM" id="MobiDB-lite"/>
    </source>
</evidence>
<dbReference type="AlphaFoldDB" id="A0A0D9V9T4"/>
<reference evidence="5" key="3">
    <citation type="submission" date="2015-04" db="UniProtKB">
        <authorList>
            <consortium name="EnsemblPlants"/>
        </authorList>
    </citation>
    <scope>IDENTIFICATION</scope>
</reference>
<dbReference type="HOGENOM" id="CLU_000288_32_0_1"/>
<dbReference type="Gene3D" id="1.10.510.10">
    <property type="entry name" value="Transferase(Phosphotransferase) domain 1"/>
    <property type="match status" value="1"/>
</dbReference>
<evidence type="ECO:0000256" key="2">
    <source>
        <dbReference type="SAM" id="Phobius"/>
    </source>
</evidence>
<dbReference type="STRING" id="77586.A0A0D9V9T4"/>
<dbReference type="PANTHER" id="PTHR48055:SF22">
    <property type="entry name" value="LEUCINE-RICH REPEAT RECEPTOR-LIKE SERINE_THREONINE_TYROSINE-PROTEIN KINASE SOBIR1"/>
    <property type="match status" value="1"/>
</dbReference>
<dbReference type="GO" id="GO:0005524">
    <property type="term" value="F:ATP binding"/>
    <property type="evidence" value="ECO:0007669"/>
    <property type="project" value="InterPro"/>
</dbReference>
<dbReference type="InterPro" id="IPR011009">
    <property type="entry name" value="Kinase-like_dom_sf"/>
</dbReference>
<organism evidence="5 6">
    <name type="scientific">Leersia perrieri</name>
    <dbReference type="NCBI Taxonomy" id="77586"/>
    <lineage>
        <taxon>Eukaryota</taxon>
        <taxon>Viridiplantae</taxon>
        <taxon>Streptophyta</taxon>
        <taxon>Embryophyta</taxon>
        <taxon>Tracheophyta</taxon>
        <taxon>Spermatophyta</taxon>
        <taxon>Magnoliopsida</taxon>
        <taxon>Liliopsida</taxon>
        <taxon>Poales</taxon>
        <taxon>Poaceae</taxon>
        <taxon>BOP clade</taxon>
        <taxon>Oryzoideae</taxon>
        <taxon>Oryzeae</taxon>
        <taxon>Oryzinae</taxon>
        <taxon>Leersia</taxon>
    </lineage>
</organism>
<keyword evidence="2" id="KW-0812">Transmembrane</keyword>
<feature type="region of interest" description="Disordered" evidence="1">
    <location>
        <begin position="33"/>
        <end position="63"/>
    </location>
</feature>
<feature type="chain" id="PRO_5002347409" description="Protein kinase domain-containing protein" evidence="3">
    <location>
        <begin position="30"/>
        <end position="418"/>
    </location>
</feature>
<keyword evidence="2" id="KW-0472">Membrane</keyword>
<evidence type="ECO:0000313" key="6">
    <source>
        <dbReference type="Proteomes" id="UP000032180"/>
    </source>
</evidence>
<dbReference type="eggNOG" id="KOG1187">
    <property type="taxonomic scope" value="Eukaryota"/>
</dbReference>
<reference evidence="6" key="2">
    <citation type="submission" date="2013-12" db="EMBL/GenBank/DDBJ databases">
        <authorList>
            <person name="Yu Y."/>
            <person name="Lee S."/>
            <person name="de Baynast K."/>
            <person name="Wissotski M."/>
            <person name="Liu L."/>
            <person name="Talag J."/>
            <person name="Goicoechea J."/>
            <person name="Angelova A."/>
            <person name="Jetty R."/>
            <person name="Kudrna D."/>
            <person name="Golser W."/>
            <person name="Rivera L."/>
            <person name="Zhang J."/>
            <person name="Wing R."/>
        </authorList>
    </citation>
    <scope>NUCLEOTIDE SEQUENCE</scope>
</reference>
<feature type="transmembrane region" description="Helical" evidence="2">
    <location>
        <begin position="72"/>
        <end position="94"/>
    </location>
</feature>
<dbReference type="InterPro" id="IPR000719">
    <property type="entry name" value="Prot_kinase_dom"/>
</dbReference>
<evidence type="ECO:0000256" key="3">
    <source>
        <dbReference type="SAM" id="SignalP"/>
    </source>
</evidence>
<accession>A0A0D9V9T4</accession>
<dbReference type="Pfam" id="PF00069">
    <property type="entry name" value="Pkinase"/>
    <property type="match status" value="1"/>
</dbReference>
<feature type="domain" description="Protein kinase" evidence="4">
    <location>
        <begin position="123"/>
        <end position="418"/>
    </location>
</feature>
<name>A0A0D9V9T4_9ORYZ</name>
<evidence type="ECO:0000259" key="4">
    <source>
        <dbReference type="PROSITE" id="PS50011"/>
    </source>
</evidence>
<keyword evidence="2" id="KW-1133">Transmembrane helix</keyword>
<dbReference type="EnsemblPlants" id="LPERR01G37130.1">
    <property type="protein sequence ID" value="LPERR01G37130.1"/>
    <property type="gene ID" value="LPERR01G37130"/>
</dbReference>
<feature type="compositionally biased region" description="Pro residues" evidence="1">
    <location>
        <begin position="41"/>
        <end position="54"/>
    </location>
</feature>
<evidence type="ECO:0000313" key="5">
    <source>
        <dbReference type="EnsemblPlants" id="LPERR01G37130.1"/>
    </source>
</evidence>
<keyword evidence="6" id="KW-1185">Reference proteome</keyword>
<protein>
    <recommendedName>
        <fullName evidence="4">Protein kinase domain-containing protein</fullName>
    </recommendedName>
</protein>